<dbReference type="Gene3D" id="3.40.710.10">
    <property type="entry name" value="DD-peptidase/beta-lactamase superfamily"/>
    <property type="match status" value="1"/>
</dbReference>
<dbReference type="Pfam" id="PF13354">
    <property type="entry name" value="Beta-lactamase2"/>
    <property type="match status" value="1"/>
</dbReference>
<accession>A0ABW7RW52</accession>
<feature type="domain" description="Beta-lactamase class A catalytic" evidence="2">
    <location>
        <begin position="115"/>
        <end position="258"/>
    </location>
</feature>
<evidence type="ECO:0000259" key="2">
    <source>
        <dbReference type="Pfam" id="PF13354"/>
    </source>
</evidence>
<dbReference type="InterPro" id="IPR045155">
    <property type="entry name" value="Beta-lactam_cat"/>
</dbReference>
<dbReference type="PANTHER" id="PTHR35333:SF3">
    <property type="entry name" value="BETA-LACTAMASE-TYPE TRANSPEPTIDASE FOLD CONTAINING PROTEIN"/>
    <property type="match status" value="1"/>
</dbReference>
<evidence type="ECO:0000313" key="3">
    <source>
        <dbReference type="EMBL" id="MFI0572193.1"/>
    </source>
</evidence>
<evidence type="ECO:0000256" key="1">
    <source>
        <dbReference type="SAM" id="MobiDB-lite"/>
    </source>
</evidence>
<dbReference type="EMBL" id="JBIQWK010000003">
    <property type="protein sequence ID" value="MFI0572193.1"/>
    <property type="molecule type" value="Genomic_DNA"/>
</dbReference>
<reference evidence="3 4" key="1">
    <citation type="submission" date="2024-10" db="EMBL/GenBank/DDBJ databases">
        <authorList>
            <person name="Wannawong T."/>
            <person name="Kuncharoen N."/>
            <person name="Mhuantong W."/>
        </authorList>
    </citation>
    <scope>NUCLEOTIDE SEQUENCE [LARGE SCALE GENOMIC DNA]</scope>
    <source>
        <strain evidence="3 4">CALK1-4</strain>
    </source>
</reference>
<dbReference type="InterPro" id="IPR000871">
    <property type="entry name" value="Beta-lactam_class-A"/>
</dbReference>
<protein>
    <submittedName>
        <fullName evidence="3">Serine hydrolase</fullName>
    </submittedName>
</protein>
<dbReference type="InterPro" id="IPR012338">
    <property type="entry name" value="Beta-lactam/transpept-like"/>
</dbReference>
<dbReference type="PRINTS" id="PR00118">
    <property type="entry name" value="BLACTAMASEA"/>
</dbReference>
<feature type="region of interest" description="Disordered" evidence="1">
    <location>
        <begin position="234"/>
        <end position="305"/>
    </location>
</feature>
<proteinExistence type="predicted"/>
<gene>
    <name evidence="3" type="ORF">ACH3YB_11170</name>
</gene>
<keyword evidence="4" id="KW-1185">Reference proteome</keyword>
<keyword evidence="3" id="KW-0378">Hydrolase</keyword>
<organism evidence="3 4">
    <name type="scientific">Streptomyces tendae</name>
    <dbReference type="NCBI Taxonomy" id="1932"/>
    <lineage>
        <taxon>Bacteria</taxon>
        <taxon>Bacillati</taxon>
        <taxon>Actinomycetota</taxon>
        <taxon>Actinomycetes</taxon>
        <taxon>Kitasatosporales</taxon>
        <taxon>Streptomycetaceae</taxon>
        <taxon>Streptomyces</taxon>
    </lineage>
</organism>
<dbReference type="RefSeq" id="WP_398351055.1">
    <property type="nucleotide sequence ID" value="NZ_JBIQWK010000003.1"/>
</dbReference>
<sequence length="305" mass="32077">MITAVARRELRKAMNQQHITRRSVLTTNVGAAHTACGIATAPTTAPAPSAPLSAAPRHDPDLALLEHRYGGRIGVRALDTGSGATMSLQGRERFLTASTAKLPLAAAVLDRATTGMTVADLCDASLTVSHNTATNLPLGLLGGPTVVTAFAPGLDDATTRFHRNEPQLNVSTGPDDERDTPTPAAIVESMRAVPLGGGLQPAGREWLTTSLVANTTGDATIRAGVPARWLIGDRTGTGAQGERNDVGIVLPPDRAPLVSPYTPTRPTRSPWSATPPSRRRQRSRYGGSSVNSRHTALGKERSWDT</sequence>
<dbReference type="PANTHER" id="PTHR35333">
    <property type="entry name" value="BETA-LACTAMASE"/>
    <property type="match status" value="1"/>
</dbReference>
<evidence type="ECO:0000313" key="4">
    <source>
        <dbReference type="Proteomes" id="UP001610810"/>
    </source>
</evidence>
<name>A0ABW7RW52_STRTE</name>
<feature type="compositionally biased region" description="Low complexity" evidence="1">
    <location>
        <begin position="259"/>
        <end position="276"/>
    </location>
</feature>
<dbReference type="GO" id="GO:0016787">
    <property type="term" value="F:hydrolase activity"/>
    <property type="evidence" value="ECO:0007669"/>
    <property type="project" value="UniProtKB-KW"/>
</dbReference>
<dbReference type="SUPFAM" id="SSF56601">
    <property type="entry name" value="beta-lactamase/transpeptidase-like"/>
    <property type="match status" value="1"/>
</dbReference>
<comment type="caution">
    <text evidence="3">The sequence shown here is derived from an EMBL/GenBank/DDBJ whole genome shotgun (WGS) entry which is preliminary data.</text>
</comment>
<dbReference type="Proteomes" id="UP001610810">
    <property type="component" value="Unassembled WGS sequence"/>
</dbReference>